<accession>A0A6C0FAJ8</accession>
<reference evidence="1" key="1">
    <citation type="journal article" date="2020" name="Nature">
        <title>Giant virus diversity and host interactions through global metagenomics.</title>
        <authorList>
            <person name="Schulz F."/>
            <person name="Roux S."/>
            <person name="Paez-Espino D."/>
            <person name="Jungbluth S."/>
            <person name="Walsh D.A."/>
            <person name="Denef V.J."/>
            <person name="McMahon K.D."/>
            <person name="Konstantinidis K.T."/>
            <person name="Eloe-Fadrosh E.A."/>
            <person name="Kyrpides N.C."/>
            <person name="Woyke T."/>
        </authorList>
    </citation>
    <scope>NUCLEOTIDE SEQUENCE</scope>
    <source>
        <strain evidence="1">GVMAG-M-3300009182-46</strain>
    </source>
</reference>
<dbReference type="InterPro" id="IPR012816">
    <property type="entry name" value="NADAR"/>
</dbReference>
<name>A0A6C0FAJ8_9ZZZZ</name>
<dbReference type="EMBL" id="MN739032">
    <property type="protein sequence ID" value="QHT36185.1"/>
    <property type="molecule type" value="Genomic_DNA"/>
</dbReference>
<dbReference type="Gene3D" id="1.10.357.40">
    <property type="entry name" value="YbiA-like"/>
    <property type="match status" value="1"/>
</dbReference>
<dbReference type="InterPro" id="IPR037238">
    <property type="entry name" value="YbiA-like_sf"/>
</dbReference>
<sequence>MNVLLENRYCIKIESLFNKFTRYYKKMSIEKRILEDGVANFFSGKKEYRTLSNFWENDVAIVCNGIIRIYESGEHCFHGEKYFRLGEICEDEERKNVLLAYGQKFLKTSSTSITCAQAKKMGGKRGFLLNNAELQQWDHISIQVQKEICTWKMENYPEVRNDLAKSCNKILVHPALRCSEERLEKTRLWEGKGVIIDGKIRILGKNMLGKLWMDLR</sequence>
<organism evidence="1">
    <name type="scientific">viral metagenome</name>
    <dbReference type="NCBI Taxonomy" id="1070528"/>
    <lineage>
        <taxon>unclassified sequences</taxon>
        <taxon>metagenomes</taxon>
        <taxon>organismal metagenomes</taxon>
    </lineage>
</organism>
<protein>
    <submittedName>
        <fullName evidence="1">Uncharacterized protein</fullName>
    </submittedName>
</protein>
<dbReference type="AlphaFoldDB" id="A0A6C0FAJ8"/>
<proteinExistence type="predicted"/>
<evidence type="ECO:0000313" key="1">
    <source>
        <dbReference type="EMBL" id="QHT36185.1"/>
    </source>
</evidence>
<dbReference type="CDD" id="cd15457">
    <property type="entry name" value="NADAR"/>
    <property type="match status" value="1"/>
</dbReference>
<dbReference type="SUPFAM" id="SSF143990">
    <property type="entry name" value="YbiA-like"/>
    <property type="match status" value="1"/>
</dbReference>